<gene>
    <name evidence="2" type="ORF">GGR43_003141</name>
</gene>
<name>A0A7W6BPK7_9SPHN</name>
<dbReference type="EMBL" id="JACIDT010000011">
    <property type="protein sequence ID" value="MBB3927412.1"/>
    <property type="molecule type" value="Genomic_DNA"/>
</dbReference>
<evidence type="ECO:0000313" key="2">
    <source>
        <dbReference type="EMBL" id="MBB3927412.1"/>
    </source>
</evidence>
<protein>
    <submittedName>
        <fullName evidence="2">Uncharacterized protein</fullName>
    </submittedName>
</protein>
<feature type="chain" id="PRO_5031240188" evidence="1">
    <location>
        <begin position="26"/>
        <end position="177"/>
    </location>
</feature>
<organism evidence="2 3">
    <name type="scientific">Sphingobium jiangsuense</name>
    <dbReference type="NCBI Taxonomy" id="870476"/>
    <lineage>
        <taxon>Bacteria</taxon>
        <taxon>Pseudomonadati</taxon>
        <taxon>Pseudomonadota</taxon>
        <taxon>Alphaproteobacteria</taxon>
        <taxon>Sphingomonadales</taxon>
        <taxon>Sphingomonadaceae</taxon>
        <taxon>Sphingobium</taxon>
    </lineage>
</organism>
<feature type="signal peptide" evidence="1">
    <location>
        <begin position="1"/>
        <end position="25"/>
    </location>
</feature>
<reference evidence="2 3" key="1">
    <citation type="submission" date="2020-08" db="EMBL/GenBank/DDBJ databases">
        <title>Genomic Encyclopedia of Type Strains, Phase IV (KMG-IV): sequencing the most valuable type-strain genomes for metagenomic binning, comparative biology and taxonomic classification.</title>
        <authorList>
            <person name="Goeker M."/>
        </authorList>
    </citation>
    <scope>NUCLEOTIDE SEQUENCE [LARGE SCALE GENOMIC DNA]</scope>
    <source>
        <strain evidence="2 3">DSM 26189</strain>
    </source>
</reference>
<evidence type="ECO:0000313" key="3">
    <source>
        <dbReference type="Proteomes" id="UP000571950"/>
    </source>
</evidence>
<dbReference type="AlphaFoldDB" id="A0A7W6BPK7"/>
<comment type="caution">
    <text evidence="2">The sequence shown here is derived from an EMBL/GenBank/DDBJ whole genome shotgun (WGS) entry which is preliminary data.</text>
</comment>
<dbReference type="Proteomes" id="UP000571950">
    <property type="component" value="Unassembled WGS sequence"/>
</dbReference>
<keyword evidence="3" id="KW-1185">Reference proteome</keyword>
<proteinExistence type="predicted"/>
<accession>A0A7W6BPK7</accession>
<keyword evidence="1" id="KW-0732">Signal</keyword>
<sequence length="177" mass="18144">MTAISRRTFVMGAAGAAALPLLAGAGLSVPARATAGTVLLHDPSLAAGRRFAAHAARLEGRAIALEGDRIRFMRALLTGQPAALYGVTRHSDQLLLGEVAREAGYRAIALIQHRADGGITPDCQPGAAAIATVAGIAGSRWPEAFAELAIGGVERCGAEKGRGAVEPAMSWVLTKRG</sequence>
<dbReference type="PROSITE" id="PS51318">
    <property type="entry name" value="TAT"/>
    <property type="match status" value="1"/>
</dbReference>
<dbReference type="InterPro" id="IPR006311">
    <property type="entry name" value="TAT_signal"/>
</dbReference>
<evidence type="ECO:0000256" key="1">
    <source>
        <dbReference type="SAM" id="SignalP"/>
    </source>
</evidence>
<dbReference type="RefSeq" id="WP_188072906.1">
    <property type="nucleotide sequence ID" value="NZ_JACIDT010000011.1"/>
</dbReference>